<proteinExistence type="predicted"/>
<dbReference type="STRING" id="446469.Sked_32950"/>
<dbReference type="InterPro" id="IPR040871">
    <property type="entry name" value="HopA1"/>
</dbReference>
<feature type="region of interest" description="Disordered" evidence="1">
    <location>
        <begin position="318"/>
        <end position="338"/>
    </location>
</feature>
<gene>
    <name evidence="2" type="ordered locus">Sked_32950</name>
</gene>
<sequence length="338" mass="35763">MSTTTTLLPDDLLTALGTVVVSDGGRSVTVGDADPIEGPSAAAVRTAFAGKLYEVLHTGPRSDAEDGIPRSWRDARLEQRLEEATPHQTVVRTVPLGLLPHPTGSHLVAVVDGVRFAVDRDLLVGDLPAEVRDGAVTEWTGQVRLPAVRPGLSPGFFLVDGSVGRPHGEPVLRVYLHVRSETSAPEVWRTVLTALEGEGAAYRAKIGSHAALYPRRDAMVVYLGRSSWHLVGALLRLAQTLDGIGDETSLLARRVGPGVGVAFEPADRRTGWTNLSFGEHRCHAIVDGILSQAGAEHLRGSDVPEAVASSLAEAGVVPGEPWRNVDSPDVDLSAAQPG</sequence>
<dbReference type="eggNOG" id="ENOG5033WKS">
    <property type="taxonomic scope" value="Bacteria"/>
</dbReference>
<dbReference type="AlphaFoldDB" id="D1BDW9"/>
<name>D1BDW9_SANKS</name>
<dbReference type="Pfam" id="PF17914">
    <property type="entry name" value="HopA1"/>
    <property type="match status" value="1"/>
</dbReference>
<dbReference type="HOGENOM" id="CLU_927222_0_0_11"/>
<organism evidence="2 3">
    <name type="scientific">Sanguibacter keddieii (strain ATCC 51767 / DSM 10542 / NCFB 3025 / ST-74)</name>
    <dbReference type="NCBI Taxonomy" id="446469"/>
    <lineage>
        <taxon>Bacteria</taxon>
        <taxon>Bacillati</taxon>
        <taxon>Actinomycetota</taxon>
        <taxon>Actinomycetes</taxon>
        <taxon>Micrococcales</taxon>
        <taxon>Sanguibacteraceae</taxon>
        <taxon>Sanguibacter</taxon>
    </lineage>
</organism>
<evidence type="ECO:0000256" key="1">
    <source>
        <dbReference type="SAM" id="MobiDB-lite"/>
    </source>
</evidence>
<evidence type="ECO:0000313" key="2">
    <source>
        <dbReference type="EMBL" id="ACZ23190.1"/>
    </source>
</evidence>
<dbReference type="EMBL" id="CP001819">
    <property type="protein sequence ID" value="ACZ23190.1"/>
    <property type="molecule type" value="Genomic_DNA"/>
</dbReference>
<keyword evidence="3" id="KW-1185">Reference proteome</keyword>
<dbReference type="OrthoDB" id="4842715at2"/>
<dbReference type="KEGG" id="ske:Sked_32950"/>
<protein>
    <submittedName>
        <fullName evidence="2">Uncharacterized protein</fullName>
    </submittedName>
</protein>
<dbReference type="RefSeq" id="WP_012868258.1">
    <property type="nucleotide sequence ID" value="NC_013521.1"/>
</dbReference>
<accession>D1BDW9</accession>
<dbReference type="Proteomes" id="UP000000322">
    <property type="component" value="Chromosome"/>
</dbReference>
<evidence type="ECO:0000313" key="3">
    <source>
        <dbReference type="Proteomes" id="UP000000322"/>
    </source>
</evidence>
<reference evidence="2 3" key="1">
    <citation type="journal article" date="2009" name="Stand. Genomic Sci.">
        <title>Complete genome sequence of Sanguibacter keddieii type strain (ST-74).</title>
        <authorList>
            <person name="Ivanova N."/>
            <person name="Sikorski J."/>
            <person name="Sims D."/>
            <person name="Brettin T."/>
            <person name="Detter J.C."/>
            <person name="Han C."/>
            <person name="Lapidus A."/>
            <person name="Copeland A."/>
            <person name="Glavina Del Rio T."/>
            <person name="Nolan M."/>
            <person name="Chen F."/>
            <person name="Lucas S."/>
            <person name="Tice H."/>
            <person name="Cheng J.F."/>
            <person name="Bruce D."/>
            <person name="Goodwin L."/>
            <person name="Pitluck S."/>
            <person name="Pati A."/>
            <person name="Mavromatis K."/>
            <person name="Chen A."/>
            <person name="Palaniappan K."/>
            <person name="D'haeseleer P."/>
            <person name="Chain P."/>
            <person name="Bristow J."/>
            <person name="Eisen J.A."/>
            <person name="Markowitz V."/>
            <person name="Hugenholtz P."/>
            <person name="Goker M."/>
            <person name="Pukall R."/>
            <person name="Klenk H.P."/>
            <person name="Kyrpides N.C."/>
        </authorList>
    </citation>
    <scope>NUCLEOTIDE SEQUENCE [LARGE SCALE GENOMIC DNA]</scope>
    <source>
        <strain evidence="3">ATCC 51767 / DSM 10542 / NCFB 3025 / ST-74</strain>
    </source>
</reference>